<feature type="region of interest" description="Disordered" evidence="1">
    <location>
        <begin position="1"/>
        <end position="31"/>
    </location>
</feature>
<organism evidence="2 3">
    <name type="scientific">Datura stramonium</name>
    <name type="common">Jimsonweed</name>
    <name type="synonym">Common thornapple</name>
    <dbReference type="NCBI Taxonomy" id="4076"/>
    <lineage>
        <taxon>Eukaryota</taxon>
        <taxon>Viridiplantae</taxon>
        <taxon>Streptophyta</taxon>
        <taxon>Embryophyta</taxon>
        <taxon>Tracheophyta</taxon>
        <taxon>Spermatophyta</taxon>
        <taxon>Magnoliopsida</taxon>
        <taxon>eudicotyledons</taxon>
        <taxon>Gunneridae</taxon>
        <taxon>Pentapetalae</taxon>
        <taxon>asterids</taxon>
        <taxon>lamiids</taxon>
        <taxon>Solanales</taxon>
        <taxon>Solanaceae</taxon>
        <taxon>Solanoideae</taxon>
        <taxon>Datureae</taxon>
        <taxon>Datura</taxon>
    </lineage>
</organism>
<comment type="caution">
    <text evidence="2">The sequence shown here is derived from an EMBL/GenBank/DDBJ whole genome shotgun (WGS) entry which is preliminary data.</text>
</comment>
<evidence type="ECO:0000256" key="1">
    <source>
        <dbReference type="SAM" id="MobiDB-lite"/>
    </source>
</evidence>
<gene>
    <name evidence="2" type="ORF">HAX54_037753</name>
</gene>
<feature type="non-terminal residue" evidence="2">
    <location>
        <position position="1"/>
    </location>
</feature>
<keyword evidence="3" id="KW-1185">Reference proteome</keyword>
<feature type="compositionally biased region" description="Basic and acidic residues" evidence="1">
    <location>
        <begin position="10"/>
        <end position="30"/>
    </location>
</feature>
<dbReference type="EMBL" id="JACEIK010005098">
    <property type="protein sequence ID" value="MCE0480702.1"/>
    <property type="molecule type" value="Genomic_DNA"/>
</dbReference>
<dbReference type="Proteomes" id="UP000823775">
    <property type="component" value="Unassembled WGS sequence"/>
</dbReference>
<feature type="non-terminal residue" evidence="2">
    <location>
        <position position="63"/>
    </location>
</feature>
<sequence length="63" mass="7123">GHDIEEEEADYKPAYDPRGVDKTKEPKDYPPLELVHSYEPFESWALIRGASDDDDATKGQDGK</sequence>
<name>A0ABS8VK18_DATST</name>
<evidence type="ECO:0000313" key="2">
    <source>
        <dbReference type="EMBL" id="MCE0480702.1"/>
    </source>
</evidence>
<protein>
    <submittedName>
        <fullName evidence="2">Uncharacterized protein</fullName>
    </submittedName>
</protein>
<reference evidence="2 3" key="1">
    <citation type="journal article" date="2021" name="BMC Genomics">
        <title>Datura genome reveals duplications of psychoactive alkaloid biosynthetic genes and high mutation rate following tissue culture.</title>
        <authorList>
            <person name="Rajewski A."/>
            <person name="Carter-House D."/>
            <person name="Stajich J."/>
            <person name="Litt A."/>
        </authorList>
    </citation>
    <scope>NUCLEOTIDE SEQUENCE [LARGE SCALE GENOMIC DNA]</scope>
    <source>
        <strain evidence="2">AR-01</strain>
    </source>
</reference>
<accession>A0ABS8VK18</accession>
<proteinExistence type="predicted"/>
<evidence type="ECO:0000313" key="3">
    <source>
        <dbReference type="Proteomes" id="UP000823775"/>
    </source>
</evidence>